<dbReference type="InterPro" id="IPR036271">
    <property type="entry name" value="Tet_transcr_reg_TetR-rel_C_sf"/>
</dbReference>
<sequence>MRYEKGRKDVTRNHIIEVASRRFLKDGIAASGLAGIMADAGLTNGAFYPHFDSKESLVAEVVSRILDLQRATFTEKIEQGGIEEAIRYYLSMDHLEQPALGCPSAAFVPEIARASIATRAAFQSGLSKDIGVLAKELPGLDRDTALQQATSLFSLMLGTLQIARTVLDPDEARNLLKNGVESALQLIRMRRATAAGQ</sequence>
<dbReference type="SUPFAM" id="SSF48498">
    <property type="entry name" value="Tetracyclin repressor-like, C-terminal domain"/>
    <property type="match status" value="1"/>
</dbReference>
<evidence type="ECO:0000313" key="7">
    <source>
        <dbReference type="Proteomes" id="UP000583752"/>
    </source>
</evidence>
<dbReference type="Pfam" id="PF00440">
    <property type="entry name" value="TetR_N"/>
    <property type="match status" value="1"/>
</dbReference>
<protein>
    <submittedName>
        <fullName evidence="6">TetR family transcriptional regulator</fullName>
    </submittedName>
</protein>
<dbReference type="GO" id="GO:0003677">
    <property type="term" value="F:DNA binding"/>
    <property type="evidence" value="ECO:0007669"/>
    <property type="project" value="UniProtKB-UniRule"/>
</dbReference>
<dbReference type="InterPro" id="IPR009057">
    <property type="entry name" value="Homeodomain-like_sf"/>
</dbReference>
<dbReference type="Gene3D" id="1.10.357.10">
    <property type="entry name" value="Tetracycline Repressor, domain 2"/>
    <property type="match status" value="1"/>
</dbReference>
<evidence type="ECO:0000259" key="5">
    <source>
        <dbReference type="PROSITE" id="PS50977"/>
    </source>
</evidence>
<keyword evidence="7" id="KW-1185">Reference proteome</keyword>
<feature type="domain" description="HTH tetR-type" evidence="5">
    <location>
        <begin position="9"/>
        <end position="69"/>
    </location>
</feature>
<dbReference type="AlphaFoldDB" id="A0A848HUH5"/>
<dbReference type="InterPro" id="IPR001647">
    <property type="entry name" value="HTH_TetR"/>
</dbReference>
<dbReference type="EMBL" id="JABBGG010000011">
    <property type="protein sequence ID" value="NML62953.1"/>
    <property type="molecule type" value="Genomic_DNA"/>
</dbReference>
<keyword evidence="3" id="KW-0804">Transcription</keyword>
<proteinExistence type="predicted"/>
<organism evidence="6 7">
    <name type="scientific">Massilia polaris</name>
    <dbReference type="NCBI Taxonomy" id="2728846"/>
    <lineage>
        <taxon>Bacteria</taxon>
        <taxon>Pseudomonadati</taxon>
        <taxon>Pseudomonadota</taxon>
        <taxon>Betaproteobacteria</taxon>
        <taxon>Burkholderiales</taxon>
        <taxon>Oxalobacteraceae</taxon>
        <taxon>Telluria group</taxon>
        <taxon>Massilia</taxon>
    </lineage>
</organism>
<dbReference type="PROSITE" id="PS50977">
    <property type="entry name" value="HTH_TETR_2"/>
    <property type="match status" value="1"/>
</dbReference>
<dbReference type="PANTHER" id="PTHR47506:SF7">
    <property type="entry name" value="TRANSCRIPTIONAL REGULATORY PROTEIN"/>
    <property type="match status" value="1"/>
</dbReference>
<feature type="DNA-binding region" description="H-T-H motif" evidence="4">
    <location>
        <begin position="32"/>
        <end position="51"/>
    </location>
</feature>
<evidence type="ECO:0000256" key="4">
    <source>
        <dbReference type="PROSITE-ProRule" id="PRU00335"/>
    </source>
</evidence>
<evidence type="ECO:0000256" key="1">
    <source>
        <dbReference type="ARBA" id="ARBA00023015"/>
    </source>
</evidence>
<evidence type="ECO:0000256" key="3">
    <source>
        <dbReference type="ARBA" id="ARBA00023163"/>
    </source>
</evidence>
<comment type="caution">
    <text evidence="6">The sequence shown here is derived from an EMBL/GenBank/DDBJ whole genome shotgun (WGS) entry which is preliminary data.</text>
</comment>
<evidence type="ECO:0000313" key="6">
    <source>
        <dbReference type="EMBL" id="NML62953.1"/>
    </source>
</evidence>
<evidence type="ECO:0000256" key="2">
    <source>
        <dbReference type="ARBA" id="ARBA00023125"/>
    </source>
</evidence>
<dbReference type="Gene3D" id="1.10.10.60">
    <property type="entry name" value="Homeodomain-like"/>
    <property type="match status" value="1"/>
</dbReference>
<dbReference type="SUPFAM" id="SSF46689">
    <property type="entry name" value="Homeodomain-like"/>
    <property type="match status" value="1"/>
</dbReference>
<dbReference type="Proteomes" id="UP000583752">
    <property type="component" value="Unassembled WGS sequence"/>
</dbReference>
<reference evidence="6 7" key="1">
    <citation type="submission" date="2020-04" db="EMBL/GenBank/DDBJ databases">
        <title>Massilia sp. RP-1-19 isolated from soil.</title>
        <authorList>
            <person name="Dahal R.H."/>
        </authorList>
    </citation>
    <scope>NUCLEOTIDE SEQUENCE [LARGE SCALE GENOMIC DNA]</scope>
    <source>
        <strain evidence="6 7">RP-1-19</strain>
    </source>
</reference>
<dbReference type="PRINTS" id="PR00455">
    <property type="entry name" value="HTHTETR"/>
</dbReference>
<keyword evidence="1" id="KW-0805">Transcription regulation</keyword>
<gene>
    <name evidence="6" type="ORF">HHL21_18090</name>
</gene>
<dbReference type="PANTHER" id="PTHR47506">
    <property type="entry name" value="TRANSCRIPTIONAL REGULATORY PROTEIN"/>
    <property type="match status" value="1"/>
</dbReference>
<name>A0A848HUH5_9BURK</name>
<accession>A0A848HUH5</accession>
<keyword evidence="2 4" id="KW-0238">DNA-binding</keyword>